<name>A0A1I4FTD3_9HYPH</name>
<organism evidence="2 3">
    <name type="scientific">Methylorubrum salsuginis</name>
    <dbReference type="NCBI Taxonomy" id="414703"/>
    <lineage>
        <taxon>Bacteria</taxon>
        <taxon>Pseudomonadati</taxon>
        <taxon>Pseudomonadota</taxon>
        <taxon>Alphaproteobacteria</taxon>
        <taxon>Hyphomicrobiales</taxon>
        <taxon>Methylobacteriaceae</taxon>
        <taxon>Methylorubrum</taxon>
    </lineage>
</organism>
<gene>
    <name evidence="2" type="ORF">SAMN04488125_110186</name>
</gene>
<evidence type="ECO:0000313" key="2">
    <source>
        <dbReference type="EMBL" id="SFL20560.1"/>
    </source>
</evidence>
<dbReference type="InterPro" id="IPR007712">
    <property type="entry name" value="RelE/ParE_toxin"/>
</dbReference>
<dbReference type="AlphaFoldDB" id="A0A1I4FTD3"/>
<dbReference type="RefSeq" id="WP_244535428.1">
    <property type="nucleotide sequence ID" value="NZ_FOSV01000010.1"/>
</dbReference>
<accession>A0A1I4FTD3</accession>
<keyword evidence="3" id="KW-1185">Reference proteome</keyword>
<proteinExistence type="predicted"/>
<protein>
    <submittedName>
        <fullName evidence="2">Toxin ParE1/3/4</fullName>
    </submittedName>
</protein>
<dbReference type="Proteomes" id="UP000198804">
    <property type="component" value="Unassembled WGS sequence"/>
</dbReference>
<dbReference type="EMBL" id="FOSV01000010">
    <property type="protein sequence ID" value="SFL20560.1"/>
    <property type="molecule type" value="Genomic_DNA"/>
</dbReference>
<keyword evidence="1" id="KW-1277">Toxin-antitoxin system</keyword>
<dbReference type="Gene3D" id="3.30.2310.20">
    <property type="entry name" value="RelE-like"/>
    <property type="match status" value="1"/>
</dbReference>
<evidence type="ECO:0000256" key="1">
    <source>
        <dbReference type="ARBA" id="ARBA00022649"/>
    </source>
</evidence>
<sequence>MLRRPPFSFVDCISLELLFAPSEAWHADSNSVTAVGFVDSLEAAFTLIGDHPAAGSPRYAHELDRPWLRSILLKSSPYPVFYVERGDHRDVWQVLHAHRDIPARMRPPEV</sequence>
<dbReference type="Pfam" id="PF05016">
    <property type="entry name" value="ParE_toxin"/>
    <property type="match status" value="1"/>
</dbReference>
<evidence type="ECO:0000313" key="3">
    <source>
        <dbReference type="Proteomes" id="UP000198804"/>
    </source>
</evidence>
<dbReference type="STRING" id="414703.SAMN04488125_110186"/>
<dbReference type="InterPro" id="IPR035093">
    <property type="entry name" value="RelE/ParE_toxin_dom_sf"/>
</dbReference>
<reference evidence="3" key="1">
    <citation type="submission" date="2016-10" db="EMBL/GenBank/DDBJ databases">
        <authorList>
            <person name="Varghese N."/>
            <person name="Submissions S."/>
        </authorList>
    </citation>
    <scope>NUCLEOTIDE SEQUENCE [LARGE SCALE GENOMIC DNA]</scope>
    <source>
        <strain evidence="3">CGMCC 1.6474</strain>
    </source>
</reference>